<dbReference type="EMBL" id="CP000910">
    <property type="protein sequence ID" value="ABY24409.1"/>
    <property type="molecule type" value="Genomic_DNA"/>
</dbReference>
<evidence type="ECO:0000313" key="2">
    <source>
        <dbReference type="EMBL" id="ABY24409.1"/>
    </source>
</evidence>
<dbReference type="Pfam" id="PF08241">
    <property type="entry name" value="Methyltransf_11"/>
    <property type="match status" value="1"/>
</dbReference>
<dbReference type="HOGENOM" id="CLU_1735228_0_0_11"/>
<dbReference type="InterPro" id="IPR029063">
    <property type="entry name" value="SAM-dependent_MTases_sf"/>
</dbReference>
<dbReference type="eggNOG" id="COG2226">
    <property type="taxonomic scope" value="Bacteria"/>
</dbReference>
<accession>A9WRX7</accession>
<dbReference type="GO" id="GO:0008757">
    <property type="term" value="F:S-adenosylmethionine-dependent methyltransferase activity"/>
    <property type="evidence" value="ECO:0007669"/>
    <property type="project" value="InterPro"/>
</dbReference>
<reference evidence="3" key="1">
    <citation type="journal article" date="2008" name="J. Bacteriol.">
        <title>Genome sequence of the fish pathogen Renibacterium salmoninarum suggests reductive evolution away from an environmental Arthrobacter ancestor.</title>
        <authorList>
            <person name="Wiens G.D."/>
            <person name="Rockey D.D."/>
            <person name="Wu Z."/>
            <person name="Chang J."/>
            <person name="Levy R."/>
            <person name="Crane S."/>
            <person name="Chen D.S."/>
            <person name="Capri G.R."/>
            <person name="Burnett J.R."/>
            <person name="Sudheesh P.S."/>
            <person name="Schipma M.J."/>
            <person name="Burd H."/>
            <person name="Bhattacharyya A."/>
            <person name="Rhodes L.D."/>
            <person name="Kaul R."/>
            <person name="Strom M.S."/>
        </authorList>
    </citation>
    <scope>NUCLEOTIDE SEQUENCE [LARGE SCALE GENOMIC DNA]</scope>
    <source>
        <strain evidence="3">ATCC 33209 / DSM 20767 / JCM 11484 / NBRC 15589 / NCIMB 2235</strain>
    </source>
</reference>
<sequence>MGYDDGSAGDANYGSIGRGYADYRQPEPYIAERILAALGNAESVLNLGAGAGSYEPVDRLVTAVEPSETMRAQRPDYLSRALEGSAESLPFEDNYFDAAMATFTVHQWQDLESGLAEMRRVARGPVAILSCDPVLLDRFWLAEYAPTVIATEARRYPDPARIAAILGNARIEPV</sequence>
<feature type="domain" description="Methyltransferase type 11" evidence="1">
    <location>
        <begin position="45"/>
        <end position="123"/>
    </location>
</feature>
<dbReference type="KEGG" id="rsa:RSal33209_2684"/>
<dbReference type="AlphaFoldDB" id="A9WRX7"/>
<evidence type="ECO:0000313" key="3">
    <source>
        <dbReference type="Proteomes" id="UP000002007"/>
    </source>
</evidence>
<gene>
    <name evidence="2" type="ordered locus">RSal33209_2684</name>
</gene>
<evidence type="ECO:0000259" key="1">
    <source>
        <dbReference type="Pfam" id="PF08241"/>
    </source>
</evidence>
<dbReference type="STRING" id="288705.RSal33209_2684"/>
<dbReference type="Gene3D" id="3.40.50.150">
    <property type="entry name" value="Vaccinia Virus protein VP39"/>
    <property type="match status" value="1"/>
</dbReference>
<dbReference type="RefSeq" id="WP_012246064.1">
    <property type="nucleotide sequence ID" value="NC_010168.1"/>
</dbReference>
<keyword evidence="3" id="KW-1185">Reference proteome</keyword>
<dbReference type="Proteomes" id="UP000002007">
    <property type="component" value="Chromosome"/>
</dbReference>
<name>A9WRX7_RENSM</name>
<proteinExistence type="predicted"/>
<dbReference type="SUPFAM" id="SSF53335">
    <property type="entry name" value="S-adenosyl-L-methionine-dependent methyltransferases"/>
    <property type="match status" value="1"/>
</dbReference>
<organism evidence="2 3">
    <name type="scientific">Renibacterium salmoninarum (strain ATCC 33209 / DSM 20767 / JCM 11484 / NBRC 15589 / NCIMB 2235)</name>
    <dbReference type="NCBI Taxonomy" id="288705"/>
    <lineage>
        <taxon>Bacteria</taxon>
        <taxon>Bacillati</taxon>
        <taxon>Actinomycetota</taxon>
        <taxon>Actinomycetes</taxon>
        <taxon>Micrococcales</taxon>
        <taxon>Micrococcaceae</taxon>
        <taxon>Renibacterium</taxon>
    </lineage>
</organism>
<protein>
    <recommendedName>
        <fullName evidence="1">Methyltransferase type 11 domain-containing protein</fullName>
    </recommendedName>
</protein>
<dbReference type="InterPro" id="IPR013216">
    <property type="entry name" value="Methyltransf_11"/>
</dbReference>